<organism evidence="2 3">
    <name type="scientific">Oryza sativa subsp. japonica</name>
    <name type="common">Rice</name>
    <dbReference type="NCBI Taxonomy" id="39947"/>
    <lineage>
        <taxon>Eukaryota</taxon>
        <taxon>Viridiplantae</taxon>
        <taxon>Streptophyta</taxon>
        <taxon>Embryophyta</taxon>
        <taxon>Tracheophyta</taxon>
        <taxon>Spermatophyta</taxon>
        <taxon>Magnoliopsida</taxon>
        <taxon>Liliopsida</taxon>
        <taxon>Poales</taxon>
        <taxon>Poaceae</taxon>
        <taxon>BOP clade</taxon>
        <taxon>Oryzoideae</taxon>
        <taxon>Oryzeae</taxon>
        <taxon>Oryzinae</taxon>
        <taxon>Oryza</taxon>
        <taxon>Oryza sativa</taxon>
    </lineage>
</organism>
<evidence type="ECO:0000313" key="3">
    <source>
        <dbReference type="Proteomes" id="UP000059680"/>
    </source>
</evidence>
<feature type="compositionally biased region" description="Low complexity" evidence="1">
    <location>
        <begin position="72"/>
        <end position="85"/>
    </location>
</feature>
<dbReference type="PANTHER" id="PTHR31490:SF89">
    <property type="entry name" value="GH10 DOMAIN-CONTAINING PROTEIN"/>
    <property type="match status" value="1"/>
</dbReference>
<keyword evidence="3" id="KW-1185">Reference proteome</keyword>
<name>A0A0P0Y3L7_ORYSJ</name>
<evidence type="ECO:0000256" key="1">
    <source>
        <dbReference type="SAM" id="MobiDB-lite"/>
    </source>
</evidence>
<feature type="compositionally biased region" description="Polar residues" evidence="1">
    <location>
        <begin position="41"/>
        <end position="60"/>
    </location>
</feature>
<proteinExistence type="evidence at protein level"/>
<dbReference type="EMBL" id="AP014967">
    <property type="protein sequence ID" value="BAT14452.1"/>
    <property type="molecule type" value="Genomic_DNA"/>
</dbReference>
<dbReference type="GO" id="GO:0005975">
    <property type="term" value="P:carbohydrate metabolic process"/>
    <property type="evidence" value="ECO:0007669"/>
    <property type="project" value="InterPro"/>
</dbReference>
<gene>
    <name evidence="2" type="ordered locus">Os11g0556866</name>
    <name evidence="2" type="ORF">OSNPB_110556866</name>
</gene>
<accession>A0A0P0Y3L7</accession>
<dbReference type="PANTHER" id="PTHR31490">
    <property type="entry name" value="GLYCOSYL HYDROLASE"/>
    <property type="match status" value="1"/>
</dbReference>
<feature type="compositionally biased region" description="Basic residues" evidence="1">
    <location>
        <begin position="7"/>
        <end position="17"/>
    </location>
</feature>
<dbReference type="Proteomes" id="UP000059680">
    <property type="component" value="Chromosome 11"/>
</dbReference>
<dbReference type="GO" id="GO:0004553">
    <property type="term" value="F:hydrolase activity, hydrolyzing O-glycosyl compounds"/>
    <property type="evidence" value="ECO:0007669"/>
    <property type="project" value="InterPro"/>
</dbReference>
<dbReference type="InParanoid" id="A0A0P0Y3L7"/>
<reference evidence="2 3" key="3">
    <citation type="journal article" date="2013" name="Rice">
        <title>Improvement of the Oryza sativa Nipponbare reference genome using next generation sequence and optical map data.</title>
        <authorList>
            <person name="Kawahara Y."/>
            <person name="de la Bastide M."/>
            <person name="Hamilton J.P."/>
            <person name="Kanamori H."/>
            <person name="McCombie W.R."/>
            <person name="Ouyang S."/>
            <person name="Schwartz D.C."/>
            <person name="Tanaka T."/>
            <person name="Wu J."/>
            <person name="Zhou S."/>
            <person name="Childs K.L."/>
            <person name="Davidson R.M."/>
            <person name="Lin H."/>
            <person name="Quesada-Ocampo L."/>
            <person name="Vaillancourt B."/>
            <person name="Sakai H."/>
            <person name="Lee S.S."/>
            <person name="Kim J."/>
            <person name="Numa H."/>
            <person name="Itoh T."/>
            <person name="Buell C.R."/>
            <person name="Matsumoto T."/>
        </authorList>
    </citation>
    <scope>NUCLEOTIDE SEQUENCE [LARGE SCALE GENOMIC DNA]</scope>
    <source>
        <strain evidence="3">cv. Nipponbare</strain>
    </source>
</reference>
<evidence type="ECO:0007829" key="4">
    <source>
        <dbReference type="PeptideAtlas" id="A0A0P0Y3L7"/>
    </source>
</evidence>
<dbReference type="InterPro" id="IPR017853">
    <property type="entry name" value="GH"/>
</dbReference>
<feature type="region of interest" description="Disordered" evidence="1">
    <location>
        <begin position="1"/>
        <end position="85"/>
    </location>
</feature>
<reference evidence="2 3" key="2">
    <citation type="journal article" date="2013" name="Plant Cell Physiol.">
        <title>Rice Annotation Project Database (RAP-DB): an integrative and interactive database for rice genomics.</title>
        <authorList>
            <person name="Sakai H."/>
            <person name="Lee S.S."/>
            <person name="Tanaka T."/>
            <person name="Numa H."/>
            <person name="Kim J."/>
            <person name="Kawahara Y."/>
            <person name="Wakimoto H."/>
            <person name="Yang C.C."/>
            <person name="Iwamoto M."/>
            <person name="Abe T."/>
            <person name="Yamada Y."/>
            <person name="Muto A."/>
            <person name="Inokuchi H."/>
            <person name="Ikemura T."/>
            <person name="Matsumoto T."/>
            <person name="Sasaki T."/>
            <person name="Itoh T."/>
        </authorList>
    </citation>
    <scope>NUCLEOTIDE SEQUENCE [LARGE SCALE GENOMIC DNA]</scope>
    <source>
        <strain evidence="3">cv. Nipponbare</strain>
    </source>
</reference>
<dbReference type="Gene3D" id="3.20.20.80">
    <property type="entry name" value="Glycosidases"/>
    <property type="match status" value="1"/>
</dbReference>
<dbReference type="InterPro" id="IPR044846">
    <property type="entry name" value="GH10"/>
</dbReference>
<keyword evidence="4" id="KW-1267">Proteomics identification</keyword>
<evidence type="ECO:0000313" key="2">
    <source>
        <dbReference type="EMBL" id="BAT14452.1"/>
    </source>
</evidence>
<dbReference type="SUPFAM" id="SSF51445">
    <property type="entry name" value="(Trans)glycosidases"/>
    <property type="match status" value="1"/>
</dbReference>
<protein>
    <submittedName>
        <fullName evidence="2">Os11g0556866 protein</fullName>
    </submittedName>
</protein>
<dbReference type="PaxDb" id="39947-A0A0P0Y3L7"/>
<dbReference type="STRING" id="39947.A0A0P0Y3L7"/>
<sequence length="166" mass="17213">MAPPQRRLTRVGRRRDHVRSVDPSDAAGELLPVRILHQQDGPMSSISSATTSTGPSVGSKSSRDRVTASLRAATASSGPSTATCSSGQWVKDLGRDDLAAAVQGRLHGLLSHLHSSWSTHCGAVVGGIGVQGRMHSPVGGRVIRATLDKLAAAGGAPVWITELDVI</sequence>
<reference evidence="3" key="1">
    <citation type="journal article" date="2005" name="Nature">
        <title>The map-based sequence of the rice genome.</title>
        <authorList>
            <consortium name="International rice genome sequencing project (IRGSP)"/>
            <person name="Matsumoto T."/>
            <person name="Wu J."/>
            <person name="Kanamori H."/>
            <person name="Katayose Y."/>
            <person name="Fujisawa M."/>
            <person name="Namiki N."/>
            <person name="Mizuno H."/>
            <person name="Yamamoto K."/>
            <person name="Antonio B.A."/>
            <person name="Baba T."/>
            <person name="Sakata K."/>
            <person name="Nagamura Y."/>
            <person name="Aoki H."/>
            <person name="Arikawa K."/>
            <person name="Arita K."/>
            <person name="Bito T."/>
            <person name="Chiden Y."/>
            <person name="Fujitsuka N."/>
            <person name="Fukunaka R."/>
            <person name="Hamada M."/>
            <person name="Harada C."/>
            <person name="Hayashi A."/>
            <person name="Hijishita S."/>
            <person name="Honda M."/>
            <person name="Hosokawa S."/>
            <person name="Ichikawa Y."/>
            <person name="Idonuma A."/>
            <person name="Iijima M."/>
            <person name="Ikeda M."/>
            <person name="Ikeno M."/>
            <person name="Ito K."/>
            <person name="Ito S."/>
            <person name="Ito T."/>
            <person name="Ito Y."/>
            <person name="Ito Y."/>
            <person name="Iwabuchi A."/>
            <person name="Kamiya K."/>
            <person name="Karasawa W."/>
            <person name="Kurita K."/>
            <person name="Katagiri S."/>
            <person name="Kikuta A."/>
            <person name="Kobayashi H."/>
            <person name="Kobayashi N."/>
            <person name="Machita K."/>
            <person name="Maehara T."/>
            <person name="Masukawa M."/>
            <person name="Mizubayashi T."/>
            <person name="Mukai Y."/>
            <person name="Nagasaki H."/>
            <person name="Nagata Y."/>
            <person name="Naito S."/>
            <person name="Nakashima M."/>
            <person name="Nakama Y."/>
            <person name="Nakamichi Y."/>
            <person name="Nakamura M."/>
            <person name="Meguro A."/>
            <person name="Negishi M."/>
            <person name="Ohta I."/>
            <person name="Ohta T."/>
            <person name="Okamoto M."/>
            <person name="Ono N."/>
            <person name="Saji S."/>
            <person name="Sakaguchi M."/>
            <person name="Sakai K."/>
            <person name="Shibata M."/>
            <person name="Shimokawa T."/>
            <person name="Song J."/>
            <person name="Takazaki Y."/>
            <person name="Terasawa K."/>
            <person name="Tsugane M."/>
            <person name="Tsuji K."/>
            <person name="Ueda S."/>
            <person name="Waki K."/>
            <person name="Yamagata H."/>
            <person name="Yamamoto M."/>
            <person name="Yamamoto S."/>
            <person name="Yamane H."/>
            <person name="Yoshiki S."/>
            <person name="Yoshihara R."/>
            <person name="Yukawa K."/>
            <person name="Zhong H."/>
            <person name="Yano M."/>
            <person name="Yuan Q."/>
            <person name="Ouyang S."/>
            <person name="Liu J."/>
            <person name="Jones K.M."/>
            <person name="Gansberger K."/>
            <person name="Moffat K."/>
            <person name="Hill J."/>
            <person name="Bera J."/>
            <person name="Fadrosh D."/>
            <person name="Jin S."/>
            <person name="Johri S."/>
            <person name="Kim M."/>
            <person name="Overton L."/>
            <person name="Reardon M."/>
            <person name="Tsitrin T."/>
            <person name="Vuong H."/>
            <person name="Weaver B."/>
            <person name="Ciecko A."/>
            <person name="Tallon L."/>
            <person name="Jackson J."/>
            <person name="Pai G."/>
            <person name="Aken S.V."/>
            <person name="Utterback T."/>
            <person name="Reidmuller S."/>
            <person name="Feldblyum T."/>
            <person name="Hsiao J."/>
            <person name="Zismann V."/>
            <person name="Iobst S."/>
            <person name="de Vazeille A.R."/>
            <person name="Buell C.R."/>
            <person name="Ying K."/>
            <person name="Li Y."/>
            <person name="Lu T."/>
            <person name="Huang Y."/>
            <person name="Zhao Q."/>
            <person name="Feng Q."/>
            <person name="Zhang L."/>
            <person name="Zhu J."/>
            <person name="Weng Q."/>
            <person name="Mu J."/>
            <person name="Lu Y."/>
            <person name="Fan D."/>
            <person name="Liu Y."/>
            <person name="Guan J."/>
            <person name="Zhang Y."/>
            <person name="Yu S."/>
            <person name="Liu X."/>
            <person name="Zhang Y."/>
            <person name="Hong G."/>
            <person name="Han B."/>
            <person name="Choisne N."/>
            <person name="Demange N."/>
            <person name="Orjeda G."/>
            <person name="Samain S."/>
            <person name="Cattolico L."/>
            <person name="Pelletier E."/>
            <person name="Couloux A."/>
            <person name="Segurens B."/>
            <person name="Wincker P."/>
            <person name="D'Hont A."/>
            <person name="Scarpelli C."/>
            <person name="Weissenbach J."/>
            <person name="Salanoubat M."/>
            <person name="Quetier F."/>
            <person name="Yu Y."/>
            <person name="Kim H.R."/>
            <person name="Rambo T."/>
            <person name="Currie J."/>
            <person name="Collura K."/>
            <person name="Luo M."/>
            <person name="Yang T."/>
            <person name="Ammiraju J.S.S."/>
            <person name="Engler F."/>
            <person name="Soderlund C."/>
            <person name="Wing R.A."/>
            <person name="Palmer L.E."/>
            <person name="de la Bastide M."/>
            <person name="Spiegel L."/>
            <person name="Nascimento L."/>
            <person name="Zutavern T."/>
            <person name="O'Shaughnessy A."/>
            <person name="Dike S."/>
            <person name="Dedhia N."/>
            <person name="Preston R."/>
            <person name="Balija V."/>
            <person name="McCombie W.R."/>
            <person name="Chow T."/>
            <person name="Chen H."/>
            <person name="Chung M."/>
            <person name="Chen C."/>
            <person name="Shaw J."/>
            <person name="Wu H."/>
            <person name="Hsiao K."/>
            <person name="Chao Y."/>
            <person name="Chu M."/>
            <person name="Cheng C."/>
            <person name="Hour A."/>
            <person name="Lee P."/>
            <person name="Lin S."/>
            <person name="Lin Y."/>
            <person name="Liou J."/>
            <person name="Liu S."/>
            <person name="Hsing Y."/>
            <person name="Raghuvanshi S."/>
            <person name="Mohanty A."/>
            <person name="Bharti A.K."/>
            <person name="Gaur A."/>
            <person name="Gupta V."/>
            <person name="Kumar D."/>
            <person name="Ravi V."/>
            <person name="Vij S."/>
            <person name="Kapur A."/>
            <person name="Khurana P."/>
            <person name="Khurana P."/>
            <person name="Khurana J.P."/>
            <person name="Tyagi A.K."/>
            <person name="Gaikwad K."/>
            <person name="Singh A."/>
            <person name="Dalal V."/>
            <person name="Srivastava S."/>
            <person name="Dixit A."/>
            <person name="Pal A.K."/>
            <person name="Ghazi I.A."/>
            <person name="Yadav M."/>
            <person name="Pandit A."/>
            <person name="Bhargava A."/>
            <person name="Sureshbabu K."/>
            <person name="Batra K."/>
            <person name="Sharma T.R."/>
            <person name="Mohapatra T."/>
            <person name="Singh N.K."/>
            <person name="Messing J."/>
            <person name="Nelson A.B."/>
            <person name="Fuks G."/>
            <person name="Kavchok S."/>
            <person name="Keizer G."/>
            <person name="Linton E."/>
            <person name="Llaca V."/>
            <person name="Song R."/>
            <person name="Tanyolac B."/>
            <person name="Young S."/>
            <person name="Ho-Il K."/>
            <person name="Hahn J.H."/>
            <person name="Sangsakoo G."/>
            <person name="Vanavichit A."/>
            <person name="de Mattos Luiz.A.T."/>
            <person name="Zimmer P.D."/>
            <person name="Malone G."/>
            <person name="Dellagostin O."/>
            <person name="de Oliveira A.C."/>
            <person name="Bevan M."/>
            <person name="Bancroft I."/>
            <person name="Minx P."/>
            <person name="Cordum H."/>
            <person name="Wilson R."/>
            <person name="Cheng Z."/>
            <person name="Jin W."/>
            <person name="Jiang J."/>
            <person name="Leong S.A."/>
            <person name="Iwama H."/>
            <person name="Gojobori T."/>
            <person name="Itoh T."/>
            <person name="Niimura Y."/>
            <person name="Fujii Y."/>
            <person name="Habara T."/>
            <person name="Sakai H."/>
            <person name="Sato Y."/>
            <person name="Wilson G."/>
            <person name="Kumar K."/>
            <person name="McCouch S."/>
            <person name="Juretic N."/>
            <person name="Hoen D."/>
            <person name="Wright S."/>
            <person name="Bruskiewich R."/>
            <person name="Bureau T."/>
            <person name="Miyao A."/>
            <person name="Hirochika H."/>
            <person name="Nishikawa T."/>
            <person name="Kadowaki K."/>
            <person name="Sugiura M."/>
            <person name="Burr B."/>
            <person name="Sasaki T."/>
        </authorList>
    </citation>
    <scope>NUCLEOTIDE SEQUENCE [LARGE SCALE GENOMIC DNA]</scope>
    <source>
        <strain evidence="3">cv. Nipponbare</strain>
    </source>
</reference>
<dbReference type="AlphaFoldDB" id="A0A0P0Y3L7"/>